<evidence type="ECO:0000313" key="18">
    <source>
        <dbReference type="EMBL" id="MDR7267697.1"/>
    </source>
</evidence>
<feature type="domain" description="Histidine kinase" evidence="16">
    <location>
        <begin position="246"/>
        <end position="460"/>
    </location>
</feature>
<dbReference type="SMART" id="SM00388">
    <property type="entry name" value="HisKA"/>
    <property type="match status" value="1"/>
</dbReference>
<evidence type="ECO:0000256" key="4">
    <source>
        <dbReference type="ARBA" id="ARBA00022519"/>
    </source>
</evidence>
<comment type="function">
    <text evidence="14">Member of a two-component regulatory system.</text>
</comment>
<keyword evidence="12 14" id="KW-0902">Two-component regulatory system</keyword>
<keyword evidence="13 14" id="KW-0472">Membrane</keyword>
<evidence type="ECO:0000256" key="8">
    <source>
        <dbReference type="ARBA" id="ARBA00022741"/>
    </source>
</evidence>
<name>A0ABU1YFR6_ROSSA</name>
<evidence type="ECO:0000256" key="10">
    <source>
        <dbReference type="ARBA" id="ARBA00022840"/>
    </source>
</evidence>
<keyword evidence="7 14" id="KW-0812">Transmembrane</keyword>
<evidence type="ECO:0000256" key="2">
    <source>
        <dbReference type="ARBA" id="ARBA00004533"/>
    </source>
</evidence>
<keyword evidence="5" id="KW-0597">Phosphoprotein</keyword>
<dbReference type="CDD" id="cd00082">
    <property type="entry name" value="HisKA"/>
    <property type="match status" value="1"/>
</dbReference>
<dbReference type="InterPro" id="IPR003660">
    <property type="entry name" value="HAMP_dom"/>
</dbReference>
<protein>
    <recommendedName>
        <fullName evidence="14">Sensor protein</fullName>
        <ecNumber evidence="14">2.7.13.3</ecNumber>
    </recommendedName>
</protein>
<evidence type="ECO:0000256" key="13">
    <source>
        <dbReference type="ARBA" id="ARBA00023136"/>
    </source>
</evidence>
<dbReference type="InterPro" id="IPR050428">
    <property type="entry name" value="TCS_sensor_his_kinase"/>
</dbReference>
<dbReference type="InterPro" id="IPR036097">
    <property type="entry name" value="HisK_dim/P_sf"/>
</dbReference>
<dbReference type="Pfam" id="PF02518">
    <property type="entry name" value="HATPase_c"/>
    <property type="match status" value="1"/>
</dbReference>
<dbReference type="InterPro" id="IPR005467">
    <property type="entry name" value="His_kinase_dom"/>
</dbReference>
<evidence type="ECO:0000256" key="12">
    <source>
        <dbReference type="ARBA" id="ARBA00023012"/>
    </source>
</evidence>
<comment type="catalytic activity">
    <reaction evidence="1 14">
        <text>ATP + protein L-histidine = ADP + protein N-phospho-L-histidine.</text>
        <dbReference type="EC" id="2.7.13.3"/>
    </reaction>
</comment>
<feature type="domain" description="HAMP" evidence="17">
    <location>
        <begin position="185"/>
        <end position="238"/>
    </location>
</feature>
<comment type="caution">
    <text evidence="18">The sequence shown here is derived from an EMBL/GenBank/DDBJ whole genome shotgun (WGS) entry which is preliminary data.</text>
</comment>
<evidence type="ECO:0000256" key="15">
    <source>
        <dbReference type="SAM" id="MobiDB-lite"/>
    </source>
</evidence>
<dbReference type="PROSITE" id="PS50885">
    <property type="entry name" value="HAMP"/>
    <property type="match status" value="1"/>
</dbReference>
<dbReference type="PROSITE" id="PS50109">
    <property type="entry name" value="HIS_KIN"/>
    <property type="match status" value="1"/>
</dbReference>
<proteinExistence type="predicted"/>
<keyword evidence="11 14" id="KW-1133">Transmembrane helix</keyword>
<dbReference type="InterPro" id="IPR003594">
    <property type="entry name" value="HATPase_dom"/>
</dbReference>
<dbReference type="Gene3D" id="6.10.340.10">
    <property type="match status" value="1"/>
</dbReference>
<dbReference type="InterPro" id="IPR003661">
    <property type="entry name" value="HisK_dim/P_dom"/>
</dbReference>
<dbReference type="EMBL" id="JAVDXU010000001">
    <property type="protein sequence ID" value="MDR7267697.1"/>
    <property type="molecule type" value="Genomic_DNA"/>
</dbReference>
<dbReference type="InterPro" id="IPR036890">
    <property type="entry name" value="HATPase_C_sf"/>
</dbReference>
<organism evidence="18 19">
    <name type="scientific">Roseateles saccharophilus</name>
    <name type="common">Pseudomonas saccharophila</name>
    <dbReference type="NCBI Taxonomy" id="304"/>
    <lineage>
        <taxon>Bacteria</taxon>
        <taxon>Pseudomonadati</taxon>
        <taxon>Pseudomonadota</taxon>
        <taxon>Betaproteobacteria</taxon>
        <taxon>Burkholderiales</taxon>
        <taxon>Sphaerotilaceae</taxon>
        <taxon>Roseateles</taxon>
    </lineage>
</organism>
<evidence type="ECO:0000313" key="19">
    <source>
        <dbReference type="Proteomes" id="UP001180453"/>
    </source>
</evidence>
<dbReference type="CDD" id="cd00075">
    <property type="entry name" value="HATPase"/>
    <property type="match status" value="1"/>
</dbReference>
<keyword evidence="8 14" id="KW-0547">Nucleotide-binding</keyword>
<evidence type="ECO:0000259" key="16">
    <source>
        <dbReference type="PROSITE" id="PS50109"/>
    </source>
</evidence>
<dbReference type="InterPro" id="IPR006290">
    <property type="entry name" value="CztS_silS_copS"/>
</dbReference>
<keyword evidence="19" id="KW-1185">Reference proteome</keyword>
<evidence type="ECO:0000256" key="7">
    <source>
        <dbReference type="ARBA" id="ARBA00022692"/>
    </source>
</evidence>
<keyword evidence="10 14" id="KW-0067">ATP-binding</keyword>
<dbReference type="RefSeq" id="WP_310259912.1">
    <property type="nucleotide sequence ID" value="NZ_JAVDXU010000001.1"/>
</dbReference>
<feature type="transmembrane region" description="Helical" evidence="14">
    <location>
        <begin position="12"/>
        <end position="35"/>
    </location>
</feature>
<dbReference type="EC" id="2.7.13.3" evidence="14"/>
<accession>A0ABU1YFR6</accession>
<gene>
    <name evidence="18" type="ORF">J2X20_000326</name>
</gene>
<dbReference type="PRINTS" id="PR00344">
    <property type="entry name" value="BCTRLSENSOR"/>
</dbReference>
<dbReference type="PANTHER" id="PTHR45436:SF3">
    <property type="entry name" value="SENSOR HISTIDINE KINASE HPRS"/>
    <property type="match status" value="1"/>
</dbReference>
<evidence type="ECO:0000256" key="6">
    <source>
        <dbReference type="ARBA" id="ARBA00022679"/>
    </source>
</evidence>
<dbReference type="SMART" id="SM00304">
    <property type="entry name" value="HAMP"/>
    <property type="match status" value="1"/>
</dbReference>
<keyword evidence="9 14" id="KW-0418">Kinase</keyword>
<keyword evidence="4 14" id="KW-0997">Cell inner membrane</keyword>
<evidence type="ECO:0000256" key="1">
    <source>
        <dbReference type="ARBA" id="ARBA00000085"/>
    </source>
</evidence>
<dbReference type="Pfam" id="PF00512">
    <property type="entry name" value="HisKA"/>
    <property type="match status" value="1"/>
</dbReference>
<sequence length="483" mass="52547">MRLRWLPRSLAVRVTLLCALIAAWTTGMLGMFYFFSARTAILAHADEQLTARAEHFRRMVGDVRTVEELRDRAMLFEALLGSADDVLMLRRPGEAPLVEINPVRAAPPPGLVPGPVHDMQAPGQPRLHWVSALARSGPDGSAIEVVAGHPLVSEMQMIAMSRDKAITGTAMAMLASTLLVGWVLRHGLRPLHRVAAQAAQINPINLAIRLPEHDAPQELRDMVAVFNAMLDRISTGYERLSQFSADLAHEIRTPVGTLIGQTQVALNRSRSPAEYQQLLESNLEELNRLRLIVDNILFLAQADHATLDIQRAPLDMAEELRLIAEYFEGPADEAGLRFAVQAHGRALVNTALCRRAVHNLVVNALRYSTPGTTVRLIGSEDETRSTLAVENDGLPIPPEQLGRLFDRFYRADAARGRPAESSGLGLAIVKAIMALHGGEAGVSCTPQGTIRFELRFPRAGAELSPGRAAAAPPPGAASPVRHP</sequence>
<dbReference type="SUPFAM" id="SSF55874">
    <property type="entry name" value="ATPase domain of HSP90 chaperone/DNA topoisomerase II/histidine kinase"/>
    <property type="match status" value="1"/>
</dbReference>
<dbReference type="GO" id="GO:0004673">
    <property type="term" value="F:protein histidine kinase activity"/>
    <property type="evidence" value="ECO:0007669"/>
    <property type="project" value="UniProtKB-EC"/>
</dbReference>
<evidence type="ECO:0000256" key="11">
    <source>
        <dbReference type="ARBA" id="ARBA00022989"/>
    </source>
</evidence>
<dbReference type="Gene3D" id="3.30.565.10">
    <property type="entry name" value="Histidine kinase-like ATPase, C-terminal domain"/>
    <property type="match status" value="1"/>
</dbReference>
<dbReference type="PANTHER" id="PTHR45436">
    <property type="entry name" value="SENSOR HISTIDINE KINASE YKOH"/>
    <property type="match status" value="1"/>
</dbReference>
<reference evidence="18 19" key="1">
    <citation type="submission" date="2023-07" db="EMBL/GenBank/DDBJ databases">
        <title>Sorghum-associated microbial communities from plants grown in Nebraska, USA.</title>
        <authorList>
            <person name="Schachtman D."/>
        </authorList>
    </citation>
    <scope>NUCLEOTIDE SEQUENCE [LARGE SCALE GENOMIC DNA]</scope>
    <source>
        <strain evidence="18 19">BE314</strain>
    </source>
</reference>
<feature type="transmembrane region" description="Helical" evidence="14">
    <location>
        <begin position="165"/>
        <end position="184"/>
    </location>
</feature>
<evidence type="ECO:0000256" key="14">
    <source>
        <dbReference type="RuleBase" id="RU364088"/>
    </source>
</evidence>
<evidence type="ECO:0000256" key="3">
    <source>
        <dbReference type="ARBA" id="ARBA00022475"/>
    </source>
</evidence>
<evidence type="ECO:0000256" key="9">
    <source>
        <dbReference type="ARBA" id="ARBA00022777"/>
    </source>
</evidence>
<keyword evidence="6 14" id="KW-0808">Transferase</keyword>
<feature type="region of interest" description="Disordered" evidence="15">
    <location>
        <begin position="462"/>
        <end position="483"/>
    </location>
</feature>
<dbReference type="Gene3D" id="1.10.287.130">
    <property type="match status" value="1"/>
</dbReference>
<dbReference type="SUPFAM" id="SSF47384">
    <property type="entry name" value="Homodimeric domain of signal transducing histidine kinase"/>
    <property type="match status" value="1"/>
</dbReference>
<dbReference type="NCBIfam" id="TIGR01386">
    <property type="entry name" value="cztS_silS_copS"/>
    <property type="match status" value="1"/>
</dbReference>
<dbReference type="InterPro" id="IPR004358">
    <property type="entry name" value="Sig_transdc_His_kin-like_C"/>
</dbReference>
<evidence type="ECO:0000259" key="17">
    <source>
        <dbReference type="PROSITE" id="PS50885"/>
    </source>
</evidence>
<dbReference type="Proteomes" id="UP001180453">
    <property type="component" value="Unassembled WGS sequence"/>
</dbReference>
<dbReference type="SMART" id="SM00387">
    <property type="entry name" value="HATPase_c"/>
    <property type="match status" value="1"/>
</dbReference>
<comment type="subcellular location">
    <subcellularLocation>
        <location evidence="2 14">Cell inner membrane</location>
    </subcellularLocation>
</comment>
<dbReference type="Pfam" id="PF00672">
    <property type="entry name" value="HAMP"/>
    <property type="match status" value="1"/>
</dbReference>
<evidence type="ECO:0000256" key="5">
    <source>
        <dbReference type="ARBA" id="ARBA00022553"/>
    </source>
</evidence>
<keyword evidence="3 14" id="KW-1003">Cell membrane</keyword>